<dbReference type="Proteomes" id="UP000029734">
    <property type="component" value="Unassembled WGS sequence"/>
</dbReference>
<evidence type="ECO:0000256" key="1">
    <source>
        <dbReference type="SAM" id="MobiDB-lite"/>
    </source>
</evidence>
<dbReference type="RefSeq" id="WP_036658058.1">
    <property type="nucleotide sequence ID" value="NZ_JQCR01000003.1"/>
</dbReference>
<evidence type="ECO:0000313" key="3">
    <source>
        <dbReference type="Proteomes" id="UP000029734"/>
    </source>
</evidence>
<dbReference type="AlphaFoldDB" id="A0A098M835"/>
<protein>
    <recommendedName>
        <fullName evidence="4">YfhD family protein</fullName>
    </recommendedName>
</protein>
<reference evidence="2 3" key="2">
    <citation type="submission" date="2014-10" db="EMBL/GenBank/DDBJ databases">
        <title>Comparative genomics of the Paenibacillus odorifer group.</title>
        <authorList>
            <person name="Tsai Y.-C."/>
            <person name="Martin N."/>
            <person name="Korlach J."/>
            <person name="Wiedmann M."/>
        </authorList>
    </citation>
    <scope>NUCLEOTIDE SEQUENCE [LARGE SCALE GENOMIC DNA]</scope>
    <source>
        <strain evidence="2 3">DSM 18334</strain>
    </source>
</reference>
<name>A0A098M835_9BACL</name>
<dbReference type="OrthoDB" id="2629319at2"/>
<sequence>MDKHSKIPSKTEKMKMLYEAKAEDVEFSAAEADMDDLEAQVRSQQADKRQLHEILQEEQKEVD</sequence>
<accession>A0A098M835</accession>
<dbReference type="STRING" id="268407.PWYN_27085"/>
<feature type="compositionally biased region" description="Basic and acidic residues" evidence="1">
    <location>
        <begin position="45"/>
        <end position="63"/>
    </location>
</feature>
<dbReference type="EMBL" id="JQCR01000003">
    <property type="protein sequence ID" value="KGE18198.1"/>
    <property type="molecule type" value="Genomic_DNA"/>
</dbReference>
<feature type="region of interest" description="Disordered" evidence="1">
    <location>
        <begin position="39"/>
        <end position="63"/>
    </location>
</feature>
<dbReference type="eggNOG" id="ENOG50306JD">
    <property type="taxonomic scope" value="Bacteria"/>
</dbReference>
<keyword evidence="3" id="KW-1185">Reference proteome</keyword>
<evidence type="ECO:0008006" key="4">
    <source>
        <dbReference type="Google" id="ProtNLM"/>
    </source>
</evidence>
<proteinExistence type="predicted"/>
<evidence type="ECO:0000313" key="2">
    <source>
        <dbReference type="EMBL" id="KGE18198.1"/>
    </source>
</evidence>
<gene>
    <name evidence="2" type="ORF">PWYN_27085</name>
</gene>
<organism evidence="2 3">
    <name type="scientific">Paenibacillus wynnii</name>
    <dbReference type="NCBI Taxonomy" id="268407"/>
    <lineage>
        <taxon>Bacteria</taxon>
        <taxon>Bacillati</taxon>
        <taxon>Bacillota</taxon>
        <taxon>Bacilli</taxon>
        <taxon>Bacillales</taxon>
        <taxon>Paenibacillaceae</taxon>
        <taxon>Paenibacillus</taxon>
    </lineage>
</organism>
<comment type="caution">
    <text evidence="2">The sequence shown here is derived from an EMBL/GenBank/DDBJ whole genome shotgun (WGS) entry which is preliminary data.</text>
</comment>
<reference evidence="2 3" key="1">
    <citation type="submission" date="2014-08" db="EMBL/GenBank/DDBJ databases">
        <authorList>
            <person name="den Bakker H.C."/>
        </authorList>
    </citation>
    <scope>NUCLEOTIDE SEQUENCE [LARGE SCALE GENOMIC DNA]</scope>
    <source>
        <strain evidence="2 3">DSM 18334</strain>
    </source>
</reference>